<dbReference type="PANTHER" id="PTHR31429:SF54">
    <property type="entry name" value="WRKY TRANSCRIPTION FACTOR 9-RELATED"/>
    <property type="match status" value="1"/>
</dbReference>
<keyword evidence="9" id="KW-1185">Reference proteome</keyword>
<dbReference type="Pfam" id="PF03106">
    <property type="entry name" value="WRKY"/>
    <property type="match status" value="1"/>
</dbReference>
<evidence type="ECO:0000256" key="1">
    <source>
        <dbReference type="ARBA" id="ARBA00004123"/>
    </source>
</evidence>
<evidence type="ECO:0000256" key="4">
    <source>
        <dbReference type="ARBA" id="ARBA00023163"/>
    </source>
</evidence>
<dbReference type="Gramene" id="RZC54290">
    <property type="protein sequence ID" value="RZC54290"/>
    <property type="gene ID" value="C5167_013133"/>
</dbReference>
<dbReference type="OrthoDB" id="779182at2759"/>
<organism evidence="8 9">
    <name type="scientific">Papaver somniferum</name>
    <name type="common">Opium poppy</name>
    <dbReference type="NCBI Taxonomy" id="3469"/>
    <lineage>
        <taxon>Eukaryota</taxon>
        <taxon>Viridiplantae</taxon>
        <taxon>Streptophyta</taxon>
        <taxon>Embryophyta</taxon>
        <taxon>Tracheophyta</taxon>
        <taxon>Spermatophyta</taxon>
        <taxon>Magnoliopsida</taxon>
        <taxon>Ranunculales</taxon>
        <taxon>Papaveraceae</taxon>
        <taxon>Papaveroideae</taxon>
        <taxon>Papaver</taxon>
    </lineage>
</organism>
<dbReference type="STRING" id="3469.A0A4Y7J2J6"/>
<dbReference type="SUPFAM" id="SSF118290">
    <property type="entry name" value="WRKY DNA-binding domain"/>
    <property type="match status" value="1"/>
</dbReference>
<proteinExistence type="predicted"/>
<feature type="compositionally biased region" description="Low complexity" evidence="6">
    <location>
        <begin position="548"/>
        <end position="563"/>
    </location>
</feature>
<dbReference type="SMART" id="SM00774">
    <property type="entry name" value="WRKY"/>
    <property type="match status" value="1"/>
</dbReference>
<dbReference type="PROSITE" id="PS50811">
    <property type="entry name" value="WRKY"/>
    <property type="match status" value="1"/>
</dbReference>
<dbReference type="InterPro" id="IPR044810">
    <property type="entry name" value="WRKY_plant"/>
</dbReference>
<dbReference type="GO" id="GO:0003700">
    <property type="term" value="F:DNA-binding transcription factor activity"/>
    <property type="evidence" value="ECO:0007669"/>
    <property type="project" value="InterPro"/>
</dbReference>
<dbReference type="OMA" id="NCPRAYY"/>
<keyword evidence="3" id="KW-0238">DNA-binding</keyword>
<keyword evidence="2" id="KW-0805">Transcription regulation</keyword>
<keyword evidence="5" id="KW-0539">Nucleus</keyword>
<dbReference type="InterPro" id="IPR003657">
    <property type="entry name" value="WRKY_dom"/>
</dbReference>
<dbReference type="InterPro" id="IPR036576">
    <property type="entry name" value="WRKY_dom_sf"/>
</dbReference>
<evidence type="ECO:0000256" key="2">
    <source>
        <dbReference type="ARBA" id="ARBA00023015"/>
    </source>
</evidence>
<dbReference type="AlphaFoldDB" id="A0A4Y7J2J6"/>
<feature type="region of interest" description="Disordered" evidence="6">
    <location>
        <begin position="535"/>
        <end position="563"/>
    </location>
</feature>
<dbReference type="Proteomes" id="UP000316621">
    <property type="component" value="Chromosome 3"/>
</dbReference>
<evidence type="ECO:0000313" key="8">
    <source>
        <dbReference type="EMBL" id="RZC54290.1"/>
    </source>
</evidence>
<reference evidence="8 9" key="1">
    <citation type="journal article" date="2018" name="Science">
        <title>The opium poppy genome and morphinan production.</title>
        <authorList>
            <person name="Guo L."/>
            <person name="Winzer T."/>
            <person name="Yang X."/>
            <person name="Li Y."/>
            <person name="Ning Z."/>
            <person name="He Z."/>
            <person name="Teodor R."/>
            <person name="Lu Y."/>
            <person name="Bowser T.A."/>
            <person name="Graham I.A."/>
            <person name="Ye K."/>
        </authorList>
    </citation>
    <scope>NUCLEOTIDE SEQUENCE [LARGE SCALE GENOMIC DNA]</scope>
    <source>
        <strain evidence="9">cv. HN1</strain>
        <tissue evidence="8">Leaves</tissue>
    </source>
</reference>
<protein>
    <recommendedName>
        <fullName evidence="7">WRKY domain-containing protein</fullName>
    </recommendedName>
</protein>
<feature type="compositionally biased region" description="Polar residues" evidence="6">
    <location>
        <begin position="10"/>
        <end position="24"/>
    </location>
</feature>
<dbReference type="GO" id="GO:0043565">
    <property type="term" value="F:sequence-specific DNA binding"/>
    <property type="evidence" value="ECO:0007669"/>
    <property type="project" value="InterPro"/>
</dbReference>
<dbReference type="EMBL" id="CM010717">
    <property type="protein sequence ID" value="RZC54290.1"/>
    <property type="molecule type" value="Genomic_DNA"/>
</dbReference>
<feature type="region of interest" description="Disordered" evidence="6">
    <location>
        <begin position="1"/>
        <end position="90"/>
    </location>
</feature>
<dbReference type="GO" id="GO:0005634">
    <property type="term" value="C:nucleus"/>
    <property type="evidence" value="ECO:0007669"/>
    <property type="project" value="UniProtKB-SubCell"/>
</dbReference>
<evidence type="ECO:0000256" key="5">
    <source>
        <dbReference type="ARBA" id="ARBA00023242"/>
    </source>
</evidence>
<comment type="subcellular location">
    <subcellularLocation>
        <location evidence="1">Nucleus</location>
    </subcellularLocation>
</comment>
<feature type="compositionally biased region" description="Basic and acidic residues" evidence="6">
    <location>
        <begin position="32"/>
        <end position="41"/>
    </location>
</feature>
<name>A0A4Y7J2J6_PAPSO</name>
<dbReference type="Gene3D" id="2.20.25.80">
    <property type="entry name" value="WRKY domain"/>
    <property type="match status" value="1"/>
</dbReference>
<evidence type="ECO:0000313" key="9">
    <source>
        <dbReference type="Proteomes" id="UP000316621"/>
    </source>
</evidence>
<gene>
    <name evidence="8" type="ORF">C5167_013133</name>
</gene>
<sequence length="563" mass="62861">MEEDWEEENTMQTNLSLKVKANNQDEGEELETLDHQTTRADDENDNEAIPQTSPNKGEAPSTESYDEDKEDNVGQNDIGPLSSDKSQLHQTNTELSVLKVEMERMQEENKGLRKVIEKTTKDYHDLQMKLSLIQEKNDQSYTKDPQIFLSLNGDHHDYTIDHEEDSSKRPELMISTRSLDFENRTPTPPLPSRCHDDREAAELGLTLRLQSRHHQHEMVEEPKEVIEDTTNLALSTQNKLQKSGGEFMGIANNNMSSPPNRKARVSVRARCQEATMNDGCQWRKYGQKIAKGNPCPRAYYRCTVAPGCPVRKQVQRCLEDMTILITTYEGTHNHPLPVGATAMASTTSAEANNFMLSSRPYSGIDSAISDSILNSFHVPPASHWSNLNQINHYSNTSAINSMFNQAADRANNGLMLDLSNNSYHNPPNRSTHFTNIPGSSSNSFPQLNYSWMNPNSNSSYHRGHESDNTAGFFNSAQQAVVDAHNNNNNNNRIGQEPNSLAENVSAIASDPKFRVAVAAAITNMFNKETLRTVQPTSGSSLVLKDGESANSSSSNKKWVSDSL</sequence>
<keyword evidence="4" id="KW-0804">Transcription</keyword>
<evidence type="ECO:0000256" key="3">
    <source>
        <dbReference type="ARBA" id="ARBA00023125"/>
    </source>
</evidence>
<accession>A0A4Y7J2J6</accession>
<dbReference type="FunFam" id="2.20.25.80:FF:000002">
    <property type="entry name" value="probable WRKY transcription factor 31"/>
    <property type="match status" value="1"/>
</dbReference>
<evidence type="ECO:0000259" key="7">
    <source>
        <dbReference type="PROSITE" id="PS50811"/>
    </source>
</evidence>
<dbReference type="PANTHER" id="PTHR31429">
    <property type="entry name" value="WRKY TRANSCRIPTION FACTOR 36-RELATED"/>
    <property type="match status" value="1"/>
</dbReference>
<evidence type="ECO:0000256" key="6">
    <source>
        <dbReference type="SAM" id="MobiDB-lite"/>
    </source>
</evidence>
<feature type="domain" description="WRKY" evidence="7">
    <location>
        <begin position="271"/>
        <end position="337"/>
    </location>
</feature>